<dbReference type="Pfam" id="PF07503">
    <property type="entry name" value="zf-HYPF"/>
    <property type="match status" value="2"/>
</dbReference>
<keyword evidence="6" id="KW-0862">Zinc</keyword>
<dbReference type="PROSITE" id="PS51160">
    <property type="entry name" value="ACYLPHOSPHATASE_3"/>
    <property type="match status" value="1"/>
</dbReference>
<dbReference type="GO" id="GO:0016743">
    <property type="term" value="F:carboxyl- or carbamoyltransferase activity"/>
    <property type="evidence" value="ECO:0007669"/>
    <property type="project" value="UniProtKB-UniRule"/>
</dbReference>
<dbReference type="Gene3D" id="3.30.420.360">
    <property type="match status" value="1"/>
</dbReference>
<dbReference type="InterPro" id="IPR051060">
    <property type="entry name" value="Carbamoyltrans_HypF-like"/>
</dbReference>
<gene>
    <name evidence="12" type="primary">hypF</name>
    <name evidence="12" type="ORF">LS71_005000</name>
</gene>
<proteinExistence type="inferred from homology"/>
<comment type="pathway">
    <text evidence="1">Protein modification; [NiFe] hydrogenase maturation.</text>
</comment>
<dbReference type="InterPro" id="IPR055128">
    <property type="entry name" value="HypF_C_2"/>
</dbReference>
<comment type="catalytic activity">
    <reaction evidence="7">
        <text>C-terminal L-cysteinyl-[HypE protein] + carbamoyl phosphate + ATP + H2O = C-terminal S-carboxamide-L-cysteinyl-[HypE protein] + AMP + phosphate + diphosphate + H(+)</text>
        <dbReference type="Rhea" id="RHEA:55636"/>
        <dbReference type="Rhea" id="RHEA-COMP:14247"/>
        <dbReference type="Rhea" id="RHEA-COMP:14392"/>
        <dbReference type="ChEBI" id="CHEBI:15377"/>
        <dbReference type="ChEBI" id="CHEBI:15378"/>
        <dbReference type="ChEBI" id="CHEBI:30616"/>
        <dbReference type="ChEBI" id="CHEBI:33019"/>
        <dbReference type="ChEBI" id="CHEBI:43474"/>
        <dbReference type="ChEBI" id="CHEBI:58228"/>
        <dbReference type="ChEBI" id="CHEBI:76913"/>
        <dbReference type="ChEBI" id="CHEBI:139126"/>
        <dbReference type="ChEBI" id="CHEBI:456215"/>
    </reaction>
</comment>
<dbReference type="GO" id="GO:0003998">
    <property type="term" value="F:acylphosphatase activity"/>
    <property type="evidence" value="ECO:0007669"/>
    <property type="project" value="UniProtKB-EC"/>
</dbReference>
<dbReference type="SUPFAM" id="SSF54975">
    <property type="entry name" value="Acylphosphatase/BLUF domain-like"/>
    <property type="match status" value="1"/>
</dbReference>
<keyword evidence="9" id="KW-0378">Hydrolase</keyword>
<dbReference type="GO" id="GO:0003725">
    <property type="term" value="F:double-stranded RNA binding"/>
    <property type="evidence" value="ECO:0007669"/>
    <property type="project" value="InterPro"/>
</dbReference>
<dbReference type="AlphaFoldDB" id="A0A4U8TB79"/>
<evidence type="ECO:0000259" key="10">
    <source>
        <dbReference type="PROSITE" id="PS51160"/>
    </source>
</evidence>
<reference evidence="12 13" key="1">
    <citation type="journal article" date="2014" name="Genome Announc.">
        <title>Draft genome sequences of eight enterohepatic helicobacter species isolated from both laboratory and wild rodents.</title>
        <authorList>
            <person name="Sheh A."/>
            <person name="Shen Z."/>
            <person name="Fox J.G."/>
        </authorList>
    </citation>
    <scope>NUCLEOTIDE SEQUENCE [LARGE SCALE GENOMIC DNA]</scope>
    <source>
        <strain evidence="12 13">MIT 09-6949</strain>
    </source>
</reference>
<dbReference type="InterPro" id="IPR001792">
    <property type="entry name" value="Acylphosphatase-like_dom"/>
</dbReference>
<dbReference type="OrthoDB" id="9808093at2"/>
<dbReference type="Gene3D" id="3.90.870.50">
    <property type="match status" value="1"/>
</dbReference>
<feature type="domain" description="YrdC-like" evidence="11">
    <location>
        <begin position="211"/>
        <end position="400"/>
    </location>
</feature>
<dbReference type="EC" id="6.2.-.-" evidence="8"/>
<protein>
    <recommendedName>
        <fullName evidence="8">Carbamoyltransferase</fullName>
        <ecNumber evidence="8">6.2.-.-</ecNumber>
    </recommendedName>
</protein>
<keyword evidence="3" id="KW-0436">Ligase</keyword>
<dbReference type="InterPro" id="IPR017945">
    <property type="entry name" value="DHBP_synth_RibB-like_a/b_dom"/>
</dbReference>
<evidence type="ECO:0000256" key="4">
    <source>
        <dbReference type="ARBA" id="ARBA00022723"/>
    </source>
</evidence>
<keyword evidence="13" id="KW-1185">Reference proteome</keyword>
<dbReference type="GO" id="GO:0016874">
    <property type="term" value="F:ligase activity"/>
    <property type="evidence" value="ECO:0007669"/>
    <property type="project" value="UniProtKB-UniRule"/>
</dbReference>
<comment type="similarity">
    <text evidence="2 8">Belongs to the carbamoyltransferase HypF family.</text>
</comment>
<keyword evidence="4" id="KW-0479">Metal-binding</keyword>
<evidence type="ECO:0000256" key="2">
    <source>
        <dbReference type="ARBA" id="ARBA00008097"/>
    </source>
</evidence>
<evidence type="ECO:0000256" key="6">
    <source>
        <dbReference type="ARBA" id="ARBA00022833"/>
    </source>
</evidence>
<dbReference type="SUPFAM" id="SSF55821">
    <property type="entry name" value="YrdC/RibB"/>
    <property type="match status" value="1"/>
</dbReference>
<evidence type="ECO:0000259" key="11">
    <source>
        <dbReference type="PROSITE" id="PS51163"/>
    </source>
</evidence>
<evidence type="ECO:0000256" key="3">
    <source>
        <dbReference type="ARBA" id="ARBA00022598"/>
    </source>
</evidence>
<keyword evidence="5" id="KW-0863">Zinc-finger</keyword>
<evidence type="ECO:0000256" key="7">
    <source>
        <dbReference type="ARBA" id="ARBA00048220"/>
    </source>
</evidence>
<evidence type="ECO:0000313" key="13">
    <source>
        <dbReference type="Proteomes" id="UP000029733"/>
    </source>
</evidence>
<dbReference type="Pfam" id="PF17788">
    <property type="entry name" value="HypF_C"/>
    <property type="match status" value="1"/>
</dbReference>
<evidence type="ECO:0000256" key="5">
    <source>
        <dbReference type="ARBA" id="ARBA00022771"/>
    </source>
</evidence>
<evidence type="ECO:0000256" key="8">
    <source>
        <dbReference type="PIRNR" id="PIRNR006256"/>
    </source>
</evidence>
<comment type="catalytic activity">
    <reaction evidence="9">
        <text>an acyl phosphate + H2O = a carboxylate + phosphate + H(+)</text>
        <dbReference type="Rhea" id="RHEA:14965"/>
        <dbReference type="ChEBI" id="CHEBI:15377"/>
        <dbReference type="ChEBI" id="CHEBI:15378"/>
        <dbReference type="ChEBI" id="CHEBI:29067"/>
        <dbReference type="ChEBI" id="CHEBI:43474"/>
        <dbReference type="ChEBI" id="CHEBI:59918"/>
        <dbReference type="EC" id="3.6.1.7"/>
    </reaction>
</comment>
<evidence type="ECO:0000313" key="12">
    <source>
        <dbReference type="EMBL" id="TLD97003.1"/>
    </source>
</evidence>
<dbReference type="Pfam" id="PF01300">
    <property type="entry name" value="Sua5_yciO_yrdC"/>
    <property type="match status" value="1"/>
</dbReference>
<dbReference type="Proteomes" id="UP000029733">
    <property type="component" value="Unassembled WGS sequence"/>
</dbReference>
<dbReference type="PANTHER" id="PTHR42959">
    <property type="entry name" value="CARBAMOYLTRANSFERASE"/>
    <property type="match status" value="1"/>
</dbReference>
<dbReference type="PANTHER" id="PTHR42959:SF1">
    <property type="entry name" value="CARBAMOYLTRANSFERASE HYPF"/>
    <property type="match status" value="1"/>
</dbReference>
<dbReference type="InterPro" id="IPR011125">
    <property type="entry name" value="Znf_HypF"/>
</dbReference>
<dbReference type="Pfam" id="PF00708">
    <property type="entry name" value="Acylphosphatase"/>
    <property type="match status" value="1"/>
</dbReference>
<accession>A0A4U8TB79</accession>
<dbReference type="InterPro" id="IPR036046">
    <property type="entry name" value="Acylphosphatase-like_dom_sf"/>
</dbReference>
<dbReference type="PROSITE" id="PS51163">
    <property type="entry name" value="YRDC"/>
    <property type="match status" value="1"/>
</dbReference>
<organism evidence="12 13">
    <name type="scientific">Helicobacter jaachi</name>
    <dbReference type="NCBI Taxonomy" id="1677920"/>
    <lineage>
        <taxon>Bacteria</taxon>
        <taxon>Pseudomonadati</taxon>
        <taxon>Campylobacterota</taxon>
        <taxon>Epsilonproteobacteria</taxon>
        <taxon>Campylobacterales</taxon>
        <taxon>Helicobacteraceae</taxon>
        <taxon>Helicobacter</taxon>
    </lineage>
</organism>
<keyword evidence="12" id="KW-0808">Transferase</keyword>
<dbReference type="InterPro" id="IPR004421">
    <property type="entry name" value="Carbamoyltransferase_HypF"/>
</dbReference>
<feature type="domain" description="Acylphosphatase-like" evidence="10">
    <location>
        <begin position="6"/>
        <end position="93"/>
    </location>
</feature>
<dbReference type="InterPro" id="IPR041440">
    <property type="entry name" value="HypF_C"/>
</dbReference>
<dbReference type="GO" id="GO:0008270">
    <property type="term" value="F:zinc ion binding"/>
    <property type="evidence" value="ECO:0007669"/>
    <property type="project" value="UniProtKB-KW"/>
</dbReference>
<dbReference type="UniPathway" id="UPA00335"/>
<dbReference type="Gene3D" id="3.30.110.120">
    <property type="match status" value="1"/>
</dbReference>
<dbReference type="Gene3D" id="3.30.420.40">
    <property type="match status" value="1"/>
</dbReference>
<name>A0A4U8TB79_9HELI</name>
<dbReference type="NCBIfam" id="TIGR00143">
    <property type="entry name" value="hypF"/>
    <property type="match status" value="1"/>
</dbReference>
<dbReference type="EMBL" id="JRPR02000002">
    <property type="protein sequence ID" value="TLD97003.1"/>
    <property type="molecule type" value="Genomic_DNA"/>
</dbReference>
<evidence type="ECO:0000256" key="1">
    <source>
        <dbReference type="ARBA" id="ARBA00004711"/>
    </source>
</evidence>
<feature type="active site" evidence="9">
    <location>
        <position position="21"/>
    </location>
</feature>
<evidence type="ECO:0000256" key="9">
    <source>
        <dbReference type="PROSITE-ProRule" id="PRU00520"/>
    </source>
</evidence>
<sequence length="773" mass="87343">MQALNSYHIELFGIIQGVGFRPFVYHLAHKMQLKGYVQNCYENLLIYLTDISTQQLEDFLSTLFSTLPPHAHITHHHIKPALPLMLDTFEIRASKATKQAHLSPTLLPLDMRICPDCLKDMQTQGRFYNYAFTTCTHCGARYSIIDALPYDRIHTSMRDFAMCEACQSDYANPHNRRFHTQPISCLQCAIRLRFIDERGKVRTFKHAKDDIKLIDMISAKLNEGKIIAIKGVGGFNFVASANNKQAITTLRARKNRPHKPFALMFKNLADIKSLAFVNKKEQAALCSHQAPIVILQRHFKPSELIDEECLALIAPDISTIGAILPYNGIMHLLFMRMQTPLIFTSANISGEPIITQCDELLHSGVQDVILDYNREILHPLDDSIMRYMAGEMRLLRLARGFAPLCLPLENKQKHFILGVGAQQKSTLSLLDKDNKVLVSPYLGDLQGVDSINVYQSQMAFLQHLYAQAFDSIIYDLHPKYASTQIALKTPATSHIALSHHKAHFYAILGECNALDSIHAKLGIIWDGTGFGEEGHIWGGEGFLYQNNAMHRIYHFETFVFLGGEGAIKDIGKLAASLLWQYQVPNTKDILHFSPTEIALLQSAHKSGIYPLTSSLGRIIDAVAYILGILKEQSYEGQSGALLETYAMAYKRPAKPYKFRITNGVVDMSDVIHSVCKERKNPKKSAYRFLNTLAHIALAMAQMQRLAHKDVAVYFSGGVFQNKFVCDRIRTLFSRHHITFFMHKKLPCNDTNISFGQVVFGSQLGLKLRRKYAN</sequence>
<feature type="active site" evidence="9">
    <location>
        <position position="39"/>
    </location>
</feature>
<dbReference type="InterPro" id="IPR006070">
    <property type="entry name" value="Sua5-like_dom"/>
</dbReference>
<dbReference type="Pfam" id="PF22521">
    <property type="entry name" value="HypF_C_2"/>
    <property type="match status" value="1"/>
</dbReference>
<dbReference type="PIRSF" id="PIRSF006256">
    <property type="entry name" value="CMPcnvr_hdrg_mat"/>
    <property type="match status" value="1"/>
</dbReference>
<dbReference type="GO" id="GO:0051604">
    <property type="term" value="P:protein maturation"/>
    <property type="evidence" value="ECO:0007669"/>
    <property type="project" value="TreeGrafter"/>
</dbReference>
<comment type="caution">
    <text evidence="12">The sequence shown here is derived from an EMBL/GenBank/DDBJ whole genome shotgun (WGS) entry which is preliminary data.</text>
</comment>